<protein>
    <submittedName>
        <fullName evidence="2">Uncharacterized protein</fullName>
    </submittedName>
</protein>
<evidence type="ECO:0000313" key="2">
    <source>
        <dbReference type="EMBL" id="KAK7436355.1"/>
    </source>
</evidence>
<dbReference type="Proteomes" id="UP001498398">
    <property type="component" value="Unassembled WGS sequence"/>
</dbReference>
<name>A0ABR1IM13_9AGAR</name>
<keyword evidence="3" id="KW-1185">Reference proteome</keyword>
<organism evidence="2 3">
    <name type="scientific">Marasmiellus scandens</name>
    <dbReference type="NCBI Taxonomy" id="2682957"/>
    <lineage>
        <taxon>Eukaryota</taxon>
        <taxon>Fungi</taxon>
        <taxon>Dikarya</taxon>
        <taxon>Basidiomycota</taxon>
        <taxon>Agaricomycotina</taxon>
        <taxon>Agaricomycetes</taxon>
        <taxon>Agaricomycetidae</taxon>
        <taxon>Agaricales</taxon>
        <taxon>Marasmiineae</taxon>
        <taxon>Omphalotaceae</taxon>
        <taxon>Marasmiellus</taxon>
    </lineage>
</organism>
<evidence type="ECO:0000313" key="3">
    <source>
        <dbReference type="Proteomes" id="UP001498398"/>
    </source>
</evidence>
<feature type="compositionally biased region" description="Basic residues" evidence="1">
    <location>
        <begin position="95"/>
        <end position="113"/>
    </location>
</feature>
<reference evidence="2 3" key="1">
    <citation type="submission" date="2024-01" db="EMBL/GenBank/DDBJ databases">
        <title>A draft genome for the cacao thread blight pathogen Marasmiellus scandens.</title>
        <authorList>
            <person name="Baruah I.K."/>
            <person name="Leung J."/>
            <person name="Bukari Y."/>
            <person name="Amoako-Attah I."/>
            <person name="Meinhardt L.W."/>
            <person name="Bailey B.A."/>
            <person name="Cohen S.P."/>
        </authorList>
    </citation>
    <scope>NUCLEOTIDE SEQUENCE [LARGE SCALE GENOMIC DNA]</scope>
    <source>
        <strain evidence="2 3">GH-19</strain>
    </source>
</reference>
<proteinExistence type="predicted"/>
<evidence type="ECO:0000256" key="1">
    <source>
        <dbReference type="SAM" id="MobiDB-lite"/>
    </source>
</evidence>
<accession>A0ABR1IM13</accession>
<feature type="region of interest" description="Disordered" evidence="1">
    <location>
        <begin position="53"/>
        <end position="113"/>
    </location>
</feature>
<sequence>MSRRKKLLANRDAMMTLRTGPDELSTITTIAAGGSTHVAVVGNATTAQQATTSCLPDFPSGEAATAQPETMSFRITKVGEENLQEEENQGDGAEKKKRKKRKRSKKNTTGKNE</sequence>
<gene>
    <name evidence="2" type="ORF">VKT23_019203</name>
</gene>
<comment type="caution">
    <text evidence="2">The sequence shown here is derived from an EMBL/GenBank/DDBJ whole genome shotgun (WGS) entry which is preliminary data.</text>
</comment>
<dbReference type="EMBL" id="JBANRG010000095">
    <property type="protein sequence ID" value="KAK7436355.1"/>
    <property type="molecule type" value="Genomic_DNA"/>
</dbReference>